<dbReference type="InterPro" id="IPR003657">
    <property type="entry name" value="WRKY_dom"/>
</dbReference>
<evidence type="ECO:0000256" key="4">
    <source>
        <dbReference type="ARBA" id="ARBA00023163"/>
    </source>
</evidence>
<dbReference type="SMART" id="SM00774">
    <property type="entry name" value="WRKY"/>
    <property type="match status" value="1"/>
</dbReference>
<dbReference type="Proteomes" id="UP001345219">
    <property type="component" value="Chromosome 3"/>
</dbReference>
<feature type="domain" description="WRKY" evidence="7">
    <location>
        <begin position="153"/>
        <end position="218"/>
    </location>
</feature>
<dbReference type="PANTHER" id="PTHR31221:SF334">
    <property type="entry name" value="WRKY TRANSCRIPTION FACTOR 57-RELATED"/>
    <property type="match status" value="1"/>
</dbReference>
<evidence type="ECO:0000256" key="5">
    <source>
        <dbReference type="ARBA" id="ARBA00023242"/>
    </source>
</evidence>
<evidence type="ECO:0000256" key="1">
    <source>
        <dbReference type="ARBA" id="ARBA00004123"/>
    </source>
</evidence>
<evidence type="ECO:0000313" key="9">
    <source>
        <dbReference type="Proteomes" id="UP001345219"/>
    </source>
</evidence>
<dbReference type="FunFam" id="2.20.25.80:FF:000003">
    <property type="entry name" value="WRKY transcription factor 57"/>
    <property type="match status" value="1"/>
</dbReference>
<dbReference type="GO" id="GO:0003700">
    <property type="term" value="F:DNA-binding transcription factor activity"/>
    <property type="evidence" value="ECO:0007669"/>
    <property type="project" value="InterPro"/>
</dbReference>
<gene>
    <name evidence="8" type="ORF">SAY87_003542</name>
</gene>
<organism evidence="8 9">
    <name type="scientific">Trapa incisa</name>
    <dbReference type="NCBI Taxonomy" id="236973"/>
    <lineage>
        <taxon>Eukaryota</taxon>
        <taxon>Viridiplantae</taxon>
        <taxon>Streptophyta</taxon>
        <taxon>Embryophyta</taxon>
        <taxon>Tracheophyta</taxon>
        <taxon>Spermatophyta</taxon>
        <taxon>Magnoliopsida</taxon>
        <taxon>eudicotyledons</taxon>
        <taxon>Gunneridae</taxon>
        <taxon>Pentapetalae</taxon>
        <taxon>rosids</taxon>
        <taxon>malvids</taxon>
        <taxon>Myrtales</taxon>
        <taxon>Lythraceae</taxon>
        <taxon>Trapa</taxon>
    </lineage>
</organism>
<dbReference type="GO" id="GO:0005634">
    <property type="term" value="C:nucleus"/>
    <property type="evidence" value="ECO:0007669"/>
    <property type="project" value="UniProtKB-SubCell"/>
</dbReference>
<keyword evidence="3" id="KW-0238">DNA-binding</keyword>
<dbReference type="Pfam" id="PF03106">
    <property type="entry name" value="WRKY"/>
    <property type="match status" value="1"/>
</dbReference>
<proteinExistence type="predicted"/>
<comment type="subcellular location">
    <subcellularLocation>
        <location evidence="1">Nucleus</location>
    </subcellularLocation>
</comment>
<dbReference type="SUPFAM" id="SSF118290">
    <property type="entry name" value="WRKY DNA-binding domain"/>
    <property type="match status" value="1"/>
</dbReference>
<dbReference type="Gene3D" id="2.20.25.80">
    <property type="entry name" value="WRKY domain"/>
    <property type="match status" value="1"/>
</dbReference>
<keyword evidence="5" id="KW-0539">Nucleus</keyword>
<protein>
    <recommendedName>
        <fullName evidence="7">WRKY domain-containing protein</fullName>
    </recommendedName>
</protein>
<dbReference type="GO" id="GO:0043565">
    <property type="term" value="F:sequence-specific DNA binding"/>
    <property type="evidence" value="ECO:0007669"/>
    <property type="project" value="InterPro"/>
</dbReference>
<dbReference type="EMBL" id="JAXIOK010000006">
    <property type="protein sequence ID" value="KAK4768401.1"/>
    <property type="molecule type" value="Genomic_DNA"/>
</dbReference>
<evidence type="ECO:0000313" key="8">
    <source>
        <dbReference type="EMBL" id="KAK4768401.1"/>
    </source>
</evidence>
<evidence type="ECO:0000256" key="2">
    <source>
        <dbReference type="ARBA" id="ARBA00023015"/>
    </source>
</evidence>
<dbReference type="AlphaFoldDB" id="A0AAN7KJG1"/>
<accession>A0AAN7KJG1</accession>
<evidence type="ECO:0000259" key="7">
    <source>
        <dbReference type="PROSITE" id="PS50811"/>
    </source>
</evidence>
<keyword evidence="9" id="KW-1185">Reference proteome</keyword>
<dbReference type="PROSITE" id="PS50811">
    <property type="entry name" value="WRKY"/>
    <property type="match status" value="1"/>
</dbReference>
<keyword evidence="4" id="KW-0804">Transcription</keyword>
<feature type="region of interest" description="Disordered" evidence="6">
    <location>
        <begin position="79"/>
        <end position="105"/>
    </location>
</feature>
<comment type="caution">
    <text evidence="8">The sequence shown here is derived from an EMBL/GenBank/DDBJ whole genome shotgun (WGS) entry which is preliminary data.</text>
</comment>
<evidence type="ECO:0000256" key="3">
    <source>
        <dbReference type="ARBA" id="ARBA00023125"/>
    </source>
</evidence>
<feature type="compositionally biased region" description="Low complexity" evidence="6">
    <location>
        <begin position="86"/>
        <end position="103"/>
    </location>
</feature>
<dbReference type="InterPro" id="IPR044810">
    <property type="entry name" value="WRKY_plant"/>
</dbReference>
<keyword evidence="2" id="KW-0805">Transcription regulation</keyword>
<reference evidence="8 9" key="1">
    <citation type="journal article" date="2023" name="Hortic Res">
        <title>Pangenome of water caltrop reveals structural variations and asymmetric subgenome divergence after allopolyploidization.</title>
        <authorList>
            <person name="Zhang X."/>
            <person name="Chen Y."/>
            <person name="Wang L."/>
            <person name="Yuan Y."/>
            <person name="Fang M."/>
            <person name="Shi L."/>
            <person name="Lu R."/>
            <person name="Comes H.P."/>
            <person name="Ma Y."/>
            <person name="Chen Y."/>
            <person name="Huang G."/>
            <person name="Zhou Y."/>
            <person name="Zheng Z."/>
            <person name="Qiu Y."/>
        </authorList>
    </citation>
    <scope>NUCLEOTIDE SEQUENCE [LARGE SCALE GENOMIC DNA]</scope>
    <source>
        <tissue evidence="8">Roots</tissue>
    </source>
</reference>
<evidence type="ECO:0000256" key="6">
    <source>
        <dbReference type="SAM" id="MobiDB-lite"/>
    </source>
</evidence>
<dbReference type="InterPro" id="IPR036576">
    <property type="entry name" value="WRKY_dom_sf"/>
</dbReference>
<sequence length="339" mass="37339">MENLVKRTPSPEIIPSDHFTLLPASKYGFMELMGLQHLGPPNCENKSSMLDPMLLLHHQALPRKVTSRVSTALLEYPSPNVANQPATPNASSISSTSSGTAAATDRDVLAKAAKEVEEEEDEDYDDKATKKPVIKKSKEKKWREPRIAFMTRSQVDHLEDGYRWRKYGQKAVKGSPFPRSYYRCTSASCNVKKRVERSHADPAVVVTTYEGQHSHPSPLLMPRHPAFVRRMPECPAATAFFSSGDVGSGSIFPMDQGNIVNQNNSATQHQQYGPHYISLAAVSALSSSMNIMRSRDQTVGLTNAAVLGKRRLLPSGSPVTGDHGLLEDVVRSQVSKDEI</sequence>
<dbReference type="PANTHER" id="PTHR31221">
    <property type="entry name" value="WRKY TRANSCRIPTION FACTOR PROTEIN 1-RELATED"/>
    <property type="match status" value="1"/>
</dbReference>
<name>A0AAN7KJG1_9MYRT</name>